<dbReference type="RefSeq" id="WP_006106487.1">
    <property type="nucleotide sequence ID" value="NZ_DS989883.1"/>
</dbReference>
<evidence type="ECO:0000313" key="4">
    <source>
        <dbReference type="Proteomes" id="UP000003835"/>
    </source>
</evidence>
<name>B4W4Z9_9CYAN</name>
<dbReference type="AlphaFoldDB" id="B4W4Z9"/>
<reference evidence="3 4" key="1">
    <citation type="submission" date="2008-07" db="EMBL/GenBank/DDBJ databases">
        <authorList>
            <person name="Tandeau de Marsac N."/>
            <person name="Ferriera S."/>
            <person name="Johnson J."/>
            <person name="Kravitz S."/>
            <person name="Beeson K."/>
            <person name="Sutton G."/>
            <person name="Rogers Y.-H."/>
            <person name="Friedman R."/>
            <person name="Frazier M."/>
            <person name="Venter J.C."/>
        </authorList>
    </citation>
    <scope>NUCLEOTIDE SEQUENCE [LARGE SCALE GENOMIC DNA]</scope>
    <source>
        <strain evidence="3 4">PCC 7420</strain>
    </source>
</reference>
<dbReference type="InterPro" id="IPR019734">
    <property type="entry name" value="TPR_rpt"/>
</dbReference>
<evidence type="ECO:0000313" key="3">
    <source>
        <dbReference type="EMBL" id="EDX70728.1"/>
    </source>
</evidence>
<dbReference type="SUPFAM" id="SSF48452">
    <property type="entry name" value="TPR-like"/>
    <property type="match status" value="2"/>
</dbReference>
<evidence type="ECO:0000256" key="1">
    <source>
        <dbReference type="PROSITE-ProRule" id="PRU00339"/>
    </source>
</evidence>
<sequence length="791" mass="87922">YQTQGEPLNQAMTLSNLALAHQELAQSDQANHAIAQSFALLDTIPPNTSERLRVQAQALNTQGTLQLAQGQPETALKTWQHASQLYTQIPDEPGIIRSQINQALALRALGLYRRARNTLEQLAQTTLPTQPDNPLKAAAYANLGNLLRSLGSPEQAKETLQKSLDIARTLNSPADISAALLGLGNTARSQEKNEQAIDYYQQAAASAIFPNPQFEASVNQLDLLLETNQKQPATTLIPQLQELAQNLPTTRPAIYAQIHFAQTLTHHQTKLNPTLSAPEIAQILAYAQQQAQRINDTVAESYALGYLGHLYEKAQQWQDAERLTRQALAQAKIPPEVAYQWQWQLGRLLKAQQKHQAATNAYTDAYKTLKLLRGDLVAANPDIKFTFRDEVEPVYRELVDLLLSPQGTSEPSQEKLKQAREVIEALQVAELENFFQSACLDSTVQVDQVVDEKDPTAAIIYPIVLKDRIEVILKLPGEANLIHYRSPDVSRQDVEDTVKRFRSNLQDPFTHPAIKEDGQTLYNWLIKPARPYLERHGIKTLIFVLDEPLRNIPMAALYDGETYLAQTYATALVLGLEVRDSHRLERNQMDVLAVSLTEPPPKVGNFAELVNANCELDKIKAAGIPVAFIRDEDFTKTALEQRLERSHFDIVHLATHGQFGDKPEDTFILAADGKIPLDQFSQLFRRQQSTTTQGIELLLLSACHTATGSNRAVLGIAGAAIQAGTQSAIASLWSLDDLSSVTFTEAFYQHLGQPGVSRAEALRRAQQAMLQDANYQAPLFWAAYVLVGSWF</sequence>
<accession>B4W4Z9</accession>
<dbReference type="STRING" id="118168.MC7420_8156"/>
<organism evidence="3 4">
    <name type="scientific">Coleofasciculus chthonoplastes PCC 7420</name>
    <dbReference type="NCBI Taxonomy" id="118168"/>
    <lineage>
        <taxon>Bacteria</taxon>
        <taxon>Bacillati</taxon>
        <taxon>Cyanobacteriota</taxon>
        <taxon>Cyanophyceae</taxon>
        <taxon>Coleofasciculales</taxon>
        <taxon>Coleofasciculaceae</taxon>
        <taxon>Coleofasciculus</taxon>
    </lineage>
</organism>
<keyword evidence="1" id="KW-0802">TPR repeat</keyword>
<dbReference type="SMART" id="SM00028">
    <property type="entry name" value="TPR"/>
    <property type="match status" value="5"/>
</dbReference>
<feature type="repeat" description="TPR" evidence="1">
    <location>
        <begin position="137"/>
        <end position="170"/>
    </location>
</feature>
<dbReference type="Pfam" id="PF12770">
    <property type="entry name" value="CHAT"/>
    <property type="match status" value="1"/>
</dbReference>
<gene>
    <name evidence="3" type="ORF">MC7420_8156</name>
</gene>
<dbReference type="PANTHER" id="PTHR10098">
    <property type="entry name" value="RAPSYN-RELATED"/>
    <property type="match status" value="1"/>
</dbReference>
<dbReference type="InterPro" id="IPR024983">
    <property type="entry name" value="CHAT_dom"/>
</dbReference>
<dbReference type="Proteomes" id="UP000003835">
    <property type="component" value="Unassembled WGS sequence"/>
</dbReference>
<protein>
    <submittedName>
        <fullName evidence="3">Tetratricopeptide repeat domain protein</fullName>
    </submittedName>
</protein>
<dbReference type="HOGENOM" id="CLU_354720_0_0_3"/>
<evidence type="ECO:0000259" key="2">
    <source>
        <dbReference type="Pfam" id="PF12770"/>
    </source>
</evidence>
<keyword evidence="4" id="KW-1185">Reference proteome</keyword>
<feature type="domain" description="CHAT" evidence="2">
    <location>
        <begin position="516"/>
        <end position="789"/>
    </location>
</feature>
<dbReference type="EMBL" id="DS989883">
    <property type="protein sequence ID" value="EDX70728.1"/>
    <property type="molecule type" value="Genomic_DNA"/>
</dbReference>
<dbReference type="Pfam" id="PF13424">
    <property type="entry name" value="TPR_12"/>
    <property type="match status" value="2"/>
</dbReference>
<dbReference type="Gene3D" id="1.25.40.10">
    <property type="entry name" value="Tetratricopeptide repeat domain"/>
    <property type="match status" value="3"/>
</dbReference>
<feature type="non-terminal residue" evidence="3">
    <location>
        <position position="1"/>
    </location>
</feature>
<dbReference type="PROSITE" id="PS50005">
    <property type="entry name" value="TPR"/>
    <property type="match status" value="1"/>
</dbReference>
<dbReference type="Pfam" id="PF13176">
    <property type="entry name" value="TPR_7"/>
    <property type="match status" value="1"/>
</dbReference>
<dbReference type="OrthoDB" id="446317at2"/>
<dbReference type="InterPro" id="IPR011990">
    <property type="entry name" value="TPR-like_helical_dom_sf"/>
</dbReference>
<dbReference type="eggNOG" id="COG4995">
    <property type="taxonomic scope" value="Bacteria"/>
</dbReference>
<proteinExistence type="predicted"/>